<dbReference type="AlphaFoldDB" id="A0A850R527"/>
<accession>A0A850R527</accession>
<protein>
    <submittedName>
        <fullName evidence="1">Uncharacterized protein</fullName>
    </submittedName>
</protein>
<organism evidence="1 2">
    <name type="scientific">Allochromatium humboldtianum</name>
    <dbReference type="NCBI Taxonomy" id="504901"/>
    <lineage>
        <taxon>Bacteria</taxon>
        <taxon>Pseudomonadati</taxon>
        <taxon>Pseudomonadota</taxon>
        <taxon>Gammaproteobacteria</taxon>
        <taxon>Chromatiales</taxon>
        <taxon>Chromatiaceae</taxon>
        <taxon>Allochromatium</taxon>
    </lineage>
</organism>
<sequence>MKNLQKENIFENKKWSFQKAFKVMFVADSVESGSSDHFDDLWGYMQCQMDGDIHGSFNRIPSDDREICDALALFLKNESRALIKTESKFPPAVWMRLAFKFWISYGSGSKKFLERYDKWRGESGKEFCYVIVSVGDGCNALEQDPNHKASLKSKAIFSLDKFLFGFVDFDLLYNANWSINFFSMAAINQSCGKPKAFAQKSSGKKILKKIIPYNEEESDKLRKFKNSVGAKNYNSLKEIIEDAASKGVIRNLRPRKDSATGRYLYKGQRKSCIEDLKKEYPDAIQCSDSVFLKIISHFIKCRL</sequence>
<evidence type="ECO:0000313" key="1">
    <source>
        <dbReference type="EMBL" id="NVZ09789.1"/>
    </source>
</evidence>
<gene>
    <name evidence="1" type="ORF">HW932_11005</name>
</gene>
<reference evidence="1 2" key="1">
    <citation type="submission" date="2020-06" db="EMBL/GenBank/DDBJ databases">
        <title>Whole-genome sequence of Allochromatium humboldtianum DSM 21881, type strain.</title>
        <authorList>
            <person name="Kyndt J.A."/>
            <person name="Meyer T.E."/>
        </authorList>
    </citation>
    <scope>NUCLEOTIDE SEQUENCE [LARGE SCALE GENOMIC DNA]</scope>
    <source>
        <strain evidence="1 2">DSM 21881</strain>
    </source>
</reference>
<dbReference type="Proteomes" id="UP000592294">
    <property type="component" value="Unassembled WGS sequence"/>
</dbReference>
<dbReference type="EMBL" id="JABZEO010000006">
    <property type="protein sequence ID" value="NVZ09789.1"/>
    <property type="molecule type" value="Genomic_DNA"/>
</dbReference>
<proteinExistence type="predicted"/>
<comment type="caution">
    <text evidence="1">The sequence shown here is derived from an EMBL/GenBank/DDBJ whole genome shotgun (WGS) entry which is preliminary data.</text>
</comment>
<name>A0A850R527_9GAMM</name>
<evidence type="ECO:0000313" key="2">
    <source>
        <dbReference type="Proteomes" id="UP000592294"/>
    </source>
</evidence>
<keyword evidence="2" id="KW-1185">Reference proteome</keyword>
<dbReference type="RefSeq" id="WP_176976539.1">
    <property type="nucleotide sequence ID" value="NZ_JABZEO010000006.1"/>
</dbReference>